<evidence type="ECO:0000313" key="2">
    <source>
        <dbReference type="EMBL" id="SBT52835.1"/>
    </source>
</evidence>
<evidence type="ECO:0000256" key="1">
    <source>
        <dbReference type="SAM" id="Phobius"/>
    </source>
</evidence>
<dbReference type="PATRIC" id="fig|261654.4.peg.5890"/>
<feature type="transmembrane region" description="Helical" evidence="1">
    <location>
        <begin position="40"/>
        <end position="57"/>
    </location>
</feature>
<reference evidence="3" key="1">
    <citation type="submission" date="2016-06" db="EMBL/GenBank/DDBJ databases">
        <authorList>
            <person name="Varghese N."/>
            <person name="Submissions Spin"/>
        </authorList>
    </citation>
    <scope>NUCLEOTIDE SEQUENCE [LARGE SCALE GENOMIC DNA]</scope>
    <source>
        <strain evidence="3">DSM 44815</strain>
    </source>
</reference>
<dbReference type="AlphaFoldDB" id="A0A1A9A9N0"/>
<dbReference type="STRING" id="261654.GA0070611_5817"/>
<keyword evidence="1" id="KW-0812">Transmembrane</keyword>
<dbReference type="EMBL" id="LT594323">
    <property type="protein sequence ID" value="SBT52835.1"/>
    <property type="molecule type" value="Genomic_DNA"/>
</dbReference>
<keyword evidence="1" id="KW-1133">Transmembrane helix</keyword>
<sequence>MTPQPRRGWRPPGARHPGAFALSILGAVLLLLGLTVLDSVLLAVLGAVLTVAGWLVARRSS</sequence>
<evidence type="ECO:0000313" key="3">
    <source>
        <dbReference type="Proteomes" id="UP000199385"/>
    </source>
</evidence>
<accession>A0A1A9A9N0</accession>
<feature type="transmembrane region" description="Helical" evidence="1">
    <location>
        <begin position="16"/>
        <end position="34"/>
    </location>
</feature>
<dbReference type="RefSeq" id="WP_157740413.1">
    <property type="nucleotide sequence ID" value="NZ_LT594323.1"/>
</dbReference>
<proteinExistence type="predicted"/>
<name>A0A1A9A9N0_9ACTN</name>
<keyword evidence="3" id="KW-1185">Reference proteome</keyword>
<dbReference type="Proteomes" id="UP000199385">
    <property type="component" value="Chromosome I"/>
</dbReference>
<gene>
    <name evidence="2" type="ORF">GA0070611_5817</name>
</gene>
<organism evidence="2 3">
    <name type="scientific">Micromonospora auratinigra</name>
    <dbReference type="NCBI Taxonomy" id="261654"/>
    <lineage>
        <taxon>Bacteria</taxon>
        <taxon>Bacillati</taxon>
        <taxon>Actinomycetota</taxon>
        <taxon>Actinomycetes</taxon>
        <taxon>Micromonosporales</taxon>
        <taxon>Micromonosporaceae</taxon>
        <taxon>Micromonospora</taxon>
    </lineage>
</organism>
<keyword evidence="1" id="KW-0472">Membrane</keyword>
<protein>
    <submittedName>
        <fullName evidence="2">Uncharacterized protein</fullName>
    </submittedName>
</protein>